<proteinExistence type="predicted"/>
<reference evidence="1 2" key="1">
    <citation type="submission" date="2013-11" db="EMBL/GenBank/DDBJ databases">
        <title>Genome sequencing of Stegodyphus mimosarum.</title>
        <authorList>
            <person name="Bechsgaard J."/>
        </authorList>
    </citation>
    <scope>NUCLEOTIDE SEQUENCE [LARGE SCALE GENOMIC DNA]</scope>
</reference>
<sequence>MDKNYIASDRSSFFLRFPRTLQHKRKKRSQHRTHPATRLFRNEREQAAHFQISRWLGASETGDERSPFAYLRSF</sequence>
<accession>A0A087TI08</accession>
<feature type="non-terminal residue" evidence="1">
    <location>
        <position position="74"/>
    </location>
</feature>
<dbReference type="EMBL" id="KK115313">
    <property type="protein sequence ID" value="KFM64747.1"/>
    <property type="molecule type" value="Genomic_DNA"/>
</dbReference>
<keyword evidence="2" id="KW-1185">Reference proteome</keyword>
<evidence type="ECO:0000313" key="2">
    <source>
        <dbReference type="Proteomes" id="UP000054359"/>
    </source>
</evidence>
<dbReference type="AlphaFoldDB" id="A0A087TI08"/>
<name>A0A087TI08_STEMI</name>
<dbReference type="Proteomes" id="UP000054359">
    <property type="component" value="Unassembled WGS sequence"/>
</dbReference>
<protein>
    <submittedName>
        <fullName evidence="1">Uncharacterized protein</fullName>
    </submittedName>
</protein>
<gene>
    <name evidence="1" type="ORF">X975_19149</name>
</gene>
<evidence type="ECO:0000313" key="1">
    <source>
        <dbReference type="EMBL" id="KFM64747.1"/>
    </source>
</evidence>
<organism evidence="1 2">
    <name type="scientific">Stegodyphus mimosarum</name>
    <name type="common">African social velvet spider</name>
    <dbReference type="NCBI Taxonomy" id="407821"/>
    <lineage>
        <taxon>Eukaryota</taxon>
        <taxon>Metazoa</taxon>
        <taxon>Ecdysozoa</taxon>
        <taxon>Arthropoda</taxon>
        <taxon>Chelicerata</taxon>
        <taxon>Arachnida</taxon>
        <taxon>Araneae</taxon>
        <taxon>Araneomorphae</taxon>
        <taxon>Entelegynae</taxon>
        <taxon>Eresoidea</taxon>
        <taxon>Eresidae</taxon>
        <taxon>Stegodyphus</taxon>
    </lineage>
</organism>